<dbReference type="EMBL" id="JBHSGN010000057">
    <property type="protein sequence ID" value="MFC4673459.1"/>
    <property type="molecule type" value="Genomic_DNA"/>
</dbReference>
<proteinExistence type="predicted"/>
<evidence type="ECO:0000313" key="2">
    <source>
        <dbReference type="Proteomes" id="UP001596023"/>
    </source>
</evidence>
<dbReference type="Proteomes" id="UP001596023">
    <property type="component" value="Unassembled WGS sequence"/>
</dbReference>
<protein>
    <submittedName>
        <fullName evidence="1">Uncharacterized protein</fullName>
    </submittedName>
</protein>
<name>A0ABV9KTT2_9BACT</name>
<keyword evidence="2" id="KW-1185">Reference proteome</keyword>
<reference evidence="2" key="1">
    <citation type="journal article" date="2019" name="Int. J. Syst. Evol. Microbiol.">
        <title>The Global Catalogue of Microorganisms (GCM) 10K type strain sequencing project: providing services to taxonomists for standard genome sequencing and annotation.</title>
        <authorList>
            <consortium name="The Broad Institute Genomics Platform"/>
            <consortium name="The Broad Institute Genome Sequencing Center for Infectious Disease"/>
            <person name="Wu L."/>
            <person name="Ma J."/>
        </authorList>
    </citation>
    <scope>NUCLEOTIDE SEQUENCE [LARGE SCALE GENOMIC DNA]</scope>
    <source>
        <strain evidence="2">CCUG 66188</strain>
    </source>
</reference>
<dbReference type="RefSeq" id="WP_379994754.1">
    <property type="nucleotide sequence ID" value="NZ_JBHSGN010000057.1"/>
</dbReference>
<evidence type="ECO:0000313" key="1">
    <source>
        <dbReference type="EMBL" id="MFC4673459.1"/>
    </source>
</evidence>
<organism evidence="1 2">
    <name type="scientific">Dysgonomonas termitidis</name>
    <dbReference type="NCBI Taxonomy" id="1516126"/>
    <lineage>
        <taxon>Bacteria</taxon>
        <taxon>Pseudomonadati</taxon>
        <taxon>Bacteroidota</taxon>
        <taxon>Bacteroidia</taxon>
        <taxon>Bacteroidales</taxon>
        <taxon>Dysgonomonadaceae</taxon>
        <taxon>Dysgonomonas</taxon>
    </lineage>
</organism>
<accession>A0ABV9KTT2</accession>
<comment type="caution">
    <text evidence="1">The sequence shown here is derived from an EMBL/GenBank/DDBJ whole genome shotgun (WGS) entry which is preliminary data.</text>
</comment>
<sequence>MKKIIYDFCGNLGGMHKIYAIPPESLDSISHNYTRGETFLNLTGDGDMIEIYCTPDTMQFTEEKTQTAAGSIYNPVVTGIIPKADALNSKQLAILERGYWLVLFEDNNGKTRLAGDGNCHLIFNRTATTGQTIQNRNQLQFTFSGMQPFPCHFIDAVVLIP</sequence>
<gene>
    <name evidence="1" type="ORF">ACFO6W_07130</name>
</gene>